<proteinExistence type="predicted"/>
<sequence precursor="true">MRRNVIRVALVVVLVALGFGLYVLGKQHTIFVENKDIVVDGVEYKSANTINVIVDDVDLEDVKKGKRKVAYSAGPWHKIKAVEVLPDGTTREIERKFTLSPNDTAVINLVALFEVEEGWLTIEQAER</sequence>
<dbReference type="RefSeq" id="WP_014730953.1">
    <property type="nucleotide sequence ID" value="NC_017934.1"/>
</dbReference>
<dbReference type="GeneID" id="87107094"/>
<dbReference type="STRING" id="660470.Theba_1289"/>
<gene>
    <name evidence="1" type="ORF">Theba_1289</name>
</gene>
<dbReference type="Pfam" id="PF20377">
    <property type="entry name" value="DUF6672"/>
    <property type="match status" value="1"/>
</dbReference>
<dbReference type="HOGENOM" id="CLU_137433_0_0_0"/>
<keyword evidence="2" id="KW-1185">Reference proteome</keyword>
<name>I2F4X4_9BACT</name>
<accession>I2F4X4</accession>
<dbReference type="EMBL" id="CP003532">
    <property type="protein sequence ID" value="AFK06977.1"/>
    <property type="molecule type" value="Genomic_DNA"/>
</dbReference>
<dbReference type="KEGG" id="mpg:Theba_1289"/>
<dbReference type="AlphaFoldDB" id="I2F4X4"/>
<evidence type="ECO:0000313" key="2">
    <source>
        <dbReference type="Proteomes" id="UP000002881"/>
    </source>
</evidence>
<evidence type="ECO:0000313" key="1">
    <source>
        <dbReference type="EMBL" id="AFK06977.1"/>
    </source>
</evidence>
<reference evidence="1 2" key="1">
    <citation type="journal article" date="2012" name="Genome Biol. Evol.">
        <title>Genome Sequence of the Mesophilic Thermotogales Bacterium Mesotoga prima MesG1.Ag.4.2 Reveals the Largest Thermotogales Genome To Date.</title>
        <authorList>
            <person name="Zhaxybayeva O."/>
            <person name="Swithers K.S."/>
            <person name="Foght J."/>
            <person name="Green A.G."/>
            <person name="Bruce D."/>
            <person name="Detter C."/>
            <person name="Han S."/>
            <person name="Teshima H."/>
            <person name="Han J."/>
            <person name="Woyke T."/>
            <person name="Pitluck S."/>
            <person name="Nolan M."/>
            <person name="Ivanova N."/>
            <person name="Pati A."/>
            <person name="Land M.L."/>
            <person name="Dlutek M."/>
            <person name="Doolittle W.F."/>
            <person name="Noll K.M."/>
            <person name="Nesbo C.L."/>
        </authorList>
    </citation>
    <scope>NUCLEOTIDE SEQUENCE [LARGE SCALE GENOMIC DNA]</scope>
    <source>
        <strain evidence="2">mesG1.Ag.4.2</strain>
    </source>
</reference>
<organism evidence="1 2">
    <name type="scientific">Mesotoga prima MesG1.Ag.4.2</name>
    <dbReference type="NCBI Taxonomy" id="660470"/>
    <lineage>
        <taxon>Bacteria</taxon>
        <taxon>Thermotogati</taxon>
        <taxon>Thermotogota</taxon>
        <taxon>Thermotogae</taxon>
        <taxon>Kosmotogales</taxon>
        <taxon>Kosmotogaceae</taxon>
        <taxon>Mesotoga</taxon>
    </lineage>
</organism>
<protein>
    <submittedName>
        <fullName evidence="1">Uncharacterized protein</fullName>
    </submittedName>
</protein>
<dbReference type="InterPro" id="IPR046654">
    <property type="entry name" value="DUF6672"/>
</dbReference>
<dbReference type="Proteomes" id="UP000002881">
    <property type="component" value="Chromosome"/>
</dbReference>